<dbReference type="InterPro" id="IPR042569">
    <property type="entry name" value="RAC_head_sf"/>
</dbReference>
<dbReference type="PROSITE" id="PS50076">
    <property type="entry name" value="DNAJ_2"/>
    <property type="match status" value="1"/>
</dbReference>
<dbReference type="Gene3D" id="1.10.8.840">
    <property type="entry name" value="Ribosome-associated complex head domain"/>
    <property type="match status" value="1"/>
</dbReference>
<dbReference type="InterPro" id="IPR054076">
    <property type="entry name" value="ZUO1-like_ZHD"/>
</dbReference>
<comment type="caution">
    <text evidence="16">The sequence shown here is derived from an EMBL/GenBank/DDBJ whole genome shotgun (WGS) entry which is preliminary data.</text>
</comment>
<comment type="similarity">
    <text evidence="3">Belongs to the SLT11 family.</text>
</comment>
<dbReference type="Proteomes" id="UP000838763">
    <property type="component" value="Unassembled WGS sequence"/>
</dbReference>
<evidence type="ECO:0000259" key="14">
    <source>
        <dbReference type="PROSITE" id="PS50076"/>
    </source>
</evidence>
<dbReference type="GO" id="GO:0043022">
    <property type="term" value="F:ribosome binding"/>
    <property type="evidence" value="ECO:0007669"/>
    <property type="project" value="InterPro"/>
</dbReference>
<feature type="domain" description="RRM" evidence="15">
    <location>
        <begin position="129"/>
        <end position="202"/>
    </location>
</feature>
<evidence type="ECO:0000256" key="4">
    <source>
        <dbReference type="ARBA" id="ARBA00022490"/>
    </source>
</evidence>
<keyword evidence="8" id="KW-0143">Chaperone</keyword>
<evidence type="ECO:0000259" key="15">
    <source>
        <dbReference type="PROSITE" id="PS50102"/>
    </source>
</evidence>
<feature type="region of interest" description="Disordered" evidence="13">
    <location>
        <begin position="454"/>
        <end position="486"/>
    </location>
</feature>
<evidence type="ECO:0000256" key="6">
    <source>
        <dbReference type="ARBA" id="ARBA00022728"/>
    </source>
</evidence>
<dbReference type="GO" id="GO:0005681">
    <property type="term" value="C:spliceosomal complex"/>
    <property type="evidence" value="ECO:0007669"/>
    <property type="project" value="UniProtKB-KW"/>
</dbReference>
<keyword evidence="7 12" id="KW-0694">RNA-binding</keyword>
<dbReference type="AlphaFoldDB" id="A0A9P1H1G9"/>
<proteinExistence type="inferred from homology"/>
<evidence type="ECO:0000313" key="17">
    <source>
        <dbReference type="Proteomes" id="UP000838763"/>
    </source>
</evidence>
<dbReference type="SUPFAM" id="SSF46565">
    <property type="entry name" value="Chaperone J-domain"/>
    <property type="match status" value="1"/>
</dbReference>
<dbReference type="InterPro" id="IPR032003">
    <property type="entry name" value="RAC_head"/>
</dbReference>
<protein>
    <recommendedName>
        <fullName evidence="18">J domain-containing protein</fullName>
    </recommendedName>
</protein>
<dbReference type="Gene3D" id="3.30.70.330">
    <property type="match status" value="1"/>
</dbReference>
<feature type="domain" description="J" evidence="14">
    <location>
        <begin position="305"/>
        <end position="375"/>
    </location>
</feature>
<evidence type="ECO:0000256" key="7">
    <source>
        <dbReference type="ARBA" id="ARBA00022884"/>
    </source>
</evidence>
<dbReference type="InterPro" id="IPR036869">
    <property type="entry name" value="J_dom_sf"/>
</dbReference>
<evidence type="ECO:0000256" key="5">
    <source>
        <dbReference type="ARBA" id="ARBA00022664"/>
    </source>
</evidence>
<keyword evidence="10" id="KW-0539">Nucleus</keyword>
<comment type="subcellular location">
    <subcellularLocation>
        <location evidence="2">Cytoplasm</location>
    </subcellularLocation>
    <subcellularLocation>
        <location evidence="1">Nucleus</location>
    </subcellularLocation>
</comment>
<dbReference type="InterPro" id="IPR035979">
    <property type="entry name" value="RBD_domain_sf"/>
</dbReference>
<evidence type="ECO:0000256" key="11">
    <source>
        <dbReference type="ARBA" id="ARBA00025609"/>
    </source>
</evidence>
<dbReference type="Pfam" id="PF00076">
    <property type="entry name" value="RRM_1"/>
    <property type="match status" value="1"/>
</dbReference>
<sequence length="642" mass="71069">MVAPGPTSDVNREYFAQNNERAIEEGRGGVEEYEKTDEKARELLRRLATSKPYFRKGPTIDNTGAVISRGHSAVGSGLGGPGPIRTRDSRTNSTVGTRRQTRLQPHATSLSPALPGPRDWLPPDDESIMSLFLTGVEDDLPEYKIRDFFQPHGKIKSLICSHMSHCAFINFETREAAEKAALSCQGRAVIAGCPLRVRWKAPSAVGNMNREQRSQMLMDARRTIVSGKPRAGGQNSETREESAAESHGTPSDQLATVAPPGTTEVPGIQAQEKAKKVEDDDYSDISEDEDPLMLQRDAKDWKNQDHYAVLGLSKFRYKATEDQIKRAHRKKVLRHHPDKKAAAGRTDDDNFFKCIQKATEVLLDPVRRRQYDSVDEAADVDPPSKKQLSKGNFYKLWGGVFKSEARFSKSHPVPAFGNEKSSKDEKKAEDNARLRKLLDDCSASDERIKRFRKEANAAKNQKRVEKEESERKAKEEAQSKKEEAAKALKAAEEAAKADRENKRILKGSVKDANYFASGEPSAAIIDGVLAEVDLVQSKLDNEDIAALAARLSGLRVSGEIKAAWQEEVKRLQGAGLLSVGDAKRKVWWSVGKSVGKSVGLNGGRIELKEGIRVALEGFAGVDLLKQANLKQWHPLFELNLSL</sequence>
<dbReference type="OrthoDB" id="1690618at2759"/>
<feature type="region of interest" description="Disordered" evidence="13">
    <location>
        <begin position="410"/>
        <end position="431"/>
    </location>
</feature>
<dbReference type="SMART" id="SM00360">
    <property type="entry name" value="RRM"/>
    <property type="match status" value="1"/>
</dbReference>
<feature type="compositionally biased region" description="Polar residues" evidence="13">
    <location>
        <begin position="91"/>
        <end position="111"/>
    </location>
</feature>
<evidence type="ECO:0000256" key="8">
    <source>
        <dbReference type="ARBA" id="ARBA00023186"/>
    </source>
</evidence>
<dbReference type="SMART" id="SM00271">
    <property type="entry name" value="DnaJ"/>
    <property type="match status" value="1"/>
</dbReference>
<comment type="function">
    <text evidence="11">Involved in pre-mRNA splicing. Facilitates the cooperative formation of U2/U6 helix II in association with stem II in the spliceosome. Binds to RNA.</text>
</comment>
<dbReference type="SUPFAM" id="SSF54928">
    <property type="entry name" value="RNA-binding domain, RBD"/>
    <property type="match status" value="1"/>
</dbReference>
<dbReference type="Pfam" id="PF00226">
    <property type="entry name" value="DnaJ"/>
    <property type="match status" value="1"/>
</dbReference>
<dbReference type="GO" id="GO:0008380">
    <property type="term" value="P:RNA splicing"/>
    <property type="evidence" value="ECO:0007669"/>
    <property type="project" value="UniProtKB-KW"/>
</dbReference>
<keyword evidence="9" id="KW-0508">mRNA splicing</keyword>
<dbReference type="InterPro" id="IPR018253">
    <property type="entry name" value="DnaJ_domain_CS"/>
</dbReference>
<keyword evidence="4" id="KW-0963">Cytoplasm</keyword>
<dbReference type="GO" id="GO:0005829">
    <property type="term" value="C:cytosol"/>
    <property type="evidence" value="ECO:0007669"/>
    <property type="project" value="TreeGrafter"/>
</dbReference>
<gene>
    <name evidence="16" type="ORF">PPNO1_LOCUS3956</name>
</gene>
<evidence type="ECO:0000313" key="16">
    <source>
        <dbReference type="EMBL" id="CAI4214224.1"/>
    </source>
</evidence>
<dbReference type="GO" id="GO:0030544">
    <property type="term" value="F:Hsp70 protein binding"/>
    <property type="evidence" value="ECO:0007669"/>
    <property type="project" value="InterPro"/>
</dbReference>
<dbReference type="PROSITE" id="PS00636">
    <property type="entry name" value="DNAJ_1"/>
    <property type="match status" value="1"/>
</dbReference>
<dbReference type="InterPro" id="IPR000504">
    <property type="entry name" value="RRM_dom"/>
</dbReference>
<dbReference type="PROSITE" id="PS50102">
    <property type="entry name" value="RRM"/>
    <property type="match status" value="1"/>
</dbReference>
<keyword evidence="6" id="KW-0747">Spliceosome</keyword>
<name>A0A9P1H1G9_9PEZI</name>
<feature type="compositionally biased region" description="Basic and acidic residues" evidence="13">
    <location>
        <begin position="420"/>
        <end position="431"/>
    </location>
</feature>
<dbReference type="InterPro" id="IPR044634">
    <property type="entry name" value="Zuotin/DnaJC2"/>
</dbReference>
<dbReference type="InterPro" id="IPR012677">
    <property type="entry name" value="Nucleotide-bd_a/b_plait_sf"/>
</dbReference>
<accession>A0A9P1H1G9</accession>
<dbReference type="FunFam" id="3.30.70.330:FF:000396">
    <property type="entry name" value="Putative Pre-mRNA-splicing factor slt11"/>
    <property type="match status" value="1"/>
</dbReference>
<evidence type="ECO:0000256" key="12">
    <source>
        <dbReference type="PROSITE-ProRule" id="PRU00176"/>
    </source>
</evidence>
<evidence type="ECO:0000256" key="1">
    <source>
        <dbReference type="ARBA" id="ARBA00004123"/>
    </source>
</evidence>
<evidence type="ECO:0000256" key="13">
    <source>
        <dbReference type="SAM" id="MobiDB-lite"/>
    </source>
</evidence>
<dbReference type="GO" id="GO:0003723">
    <property type="term" value="F:RNA binding"/>
    <property type="evidence" value="ECO:0007669"/>
    <property type="project" value="UniProtKB-UniRule"/>
</dbReference>
<evidence type="ECO:0000256" key="10">
    <source>
        <dbReference type="ARBA" id="ARBA00023242"/>
    </source>
</evidence>
<keyword evidence="5" id="KW-0507">mRNA processing</keyword>
<dbReference type="InterPro" id="IPR034356">
    <property type="entry name" value="Slt11_RRM"/>
</dbReference>
<reference evidence="16" key="1">
    <citation type="submission" date="2022-11" db="EMBL/GenBank/DDBJ databases">
        <authorList>
            <person name="Scott C."/>
            <person name="Bruce N."/>
        </authorList>
    </citation>
    <scope>NUCLEOTIDE SEQUENCE</scope>
</reference>
<feature type="region of interest" description="Disordered" evidence="13">
    <location>
        <begin position="225"/>
        <end position="286"/>
    </location>
</feature>
<dbReference type="PANTHER" id="PTHR43999">
    <property type="entry name" value="DNAJ HOMOLOG SUBFAMILY C MEMBER 2"/>
    <property type="match status" value="1"/>
</dbReference>
<dbReference type="GO" id="GO:0006450">
    <property type="term" value="P:regulation of translational fidelity"/>
    <property type="evidence" value="ECO:0007669"/>
    <property type="project" value="InterPro"/>
</dbReference>
<feature type="region of interest" description="Disordered" evidence="13">
    <location>
        <begin position="71"/>
        <end position="119"/>
    </location>
</feature>
<dbReference type="CDD" id="cd06257">
    <property type="entry name" value="DnaJ"/>
    <property type="match status" value="1"/>
</dbReference>
<dbReference type="Pfam" id="PF21884">
    <property type="entry name" value="ZUO1-like_ZHD"/>
    <property type="match status" value="1"/>
</dbReference>
<evidence type="ECO:0000256" key="3">
    <source>
        <dbReference type="ARBA" id="ARBA00007781"/>
    </source>
</evidence>
<organism evidence="16 17">
    <name type="scientific">Parascedosporium putredinis</name>
    <dbReference type="NCBI Taxonomy" id="1442378"/>
    <lineage>
        <taxon>Eukaryota</taxon>
        <taxon>Fungi</taxon>
        <taxon>Dikarya</taxon>
        <taxon>Ascomycota</taxon>
        <taxon>Pezizomycotina</taxon>
        <taxon>Sordariomycetes</taxon>
        <taxon>Hypocreomycetidae</taxon>
        <taxon>Microascales</taxon>
        <taxon>Microascaceae</taxon>
        <taxon>Parascedosporium</taxon>
    </lineage>
</organism>
<dbReference type="EMBL" id="CALLCH030000010">
    <property type="protein sequence ID" value="CAI4214224.1"/>
    <property type="molecule type" value="Genomic_DNA"/>
</dbReference>
<dbReference type="Gene3D" id="1.10.287.110">
    <property type="entry name" value="DnaJ domain"/>
    <property type="match status" value="1"/>
</dbReference>
<evidence type="ECO:0000256" key="2">
    <source>
        <dbReference type="ARBA" id="ARBA00004496"/>
    </source>
</evidence>
<dbReference type="InterPro" id="IPR001623">
    <property type="entry name" value="DnaJ_domain"/>
</dbReference>
<keyword evidence="17" id="KW-1185">Reference proteome</keyword>
<dbReference type="Pfam" id="PF16717">
    <property type="entry name" value="RAC_head"/>
    <property type="match status" value="1"/>
</dbReference>
<evidence type="ECO:0000256" key="9">
    <source>
        <dbReference type="ARBA" id="ARBA00023187"/>
    </source>
</evidence>
<evidence type="ECO:0008006" key="18">
    <source>
        <dbReference type="Google" id="ProtNLM"/>
    </source>
</evidence>
<dbReference type="GO" id="GO:0051083">
    <property type="term" value="P:'de novo' cotranslational protein folding"/>
    <property type="evidence" value="ECO:0007669"/>
    <property type="project" value="InterPro"/>
</dbReference>
<dbReference type="CDD" id="cd12265">
    <property type="entry name" value="RRM_SLT11"/>
    <property type="match status" value="1"/>
</dbReference>
<dbReference type="GO" id="GO:0006397">
    <property type="term" value="P:mRNA processing"/>
    <property type="evidence" value="ECO:0007669"/>
    <property type="project" value="UniProtKB-KW"/>
</dbReference>
<dbReference type="PANTHER" id="PTHR43999:SF1">
    <property type="entry name" value="DNAJ HOMOLOG SUBFAMILY C MEMBER 2"/>
    <property type="match status" value="1"/>
</dbReference>